<comment type="caution">
    <text evidence="1">The sequence shown here is derived from an EMBL/GenBank/DDBJ whole genome shotgun (WGS) entry which is preliminary data.</text>
</comment>
<gene>
    <name evidence="1" type="ORF">H4R21_005618</name>
</gene>
<proteinExistence type="predicted"/>
<feature type="non-terminal residue" evidence="1">
    <location>
        <position position="123"/>
    </location>
</feature>
<accession>A0ACC1KSA3</accession>
<organism evidence="1 2">
    <name type="scientific">Coemansia helicoidea</name>
    <dbReference type="NCBI Taxonomy" id="1286919"/>
    <lineage>
        <taxon>Eukaryota</taxon>
        <taxon>Fungi</taxon>
        <taxon>Fungi incertae sedis</taxon>
        <taxon>Zoopagomycota</taxon>
        <taxon>Kickxellomycotina</taxon>
        <taxon>Kickxellomycetes</taxon>
        <taxon>Kickxellales</taxon>
        <taxon>Kickxellaceae</taxon>
        <taxon>Coemansia</taxon>
    </lineage>
</organism>
<evidence type="ECO:0000313" key="2">
    <source>
        <dbReference type="Proteomes" id="UP001140087"/>
    </source>
</evidence>
<evidence type="ECO:0000313" key="1">
    <source>
        <dbReference type="EMBL" id="KAJ2794140.1"/>
    </source>
</evidence>
<protein>
    <submittedName>
        <fullName evidence="1">Uncharacterized protein</fullName>
    </submittedName>
</protein>
<reference evidence="1" key="1">
    <citation type="submission" date="2022-07" db="EMBL/GenBank/DDBJ databases">
        <title>Phylogenomic reconstructions and comparative analyses of Kickxellomycotina fungi.</title>
        <authorList>
            <person name="Reynolds N.K."/>
            <person name="Stajich J.E."/>
            <person name="Barry K."/>
            <person name="Grigoriev I.V."/>
            <person name="Crous P."/>
            <person name="Smith M.E."/>
        </authorList>
    </citation>
    <scope>NUCLEOTIDE SEQUENCE</scope>
    <source>
        <strain evidence="1">BCRC 34780</strain>
    </source>
</reference>
<dbReference type="Proteomes" id="UP001140087">
    <property type="component" value="Unassembled WGS sequence"/>
</dbReference>
<keyword evidence="2" id="KW-1185">Reference proteome</keyword>
<name>A0ACC1KSA3_9FUNG</name>
<dbReference type="EMBL" id="JANBUN010002614">
    <property type="protein sequence ID" value="KAJ2794140.1"/>
    <property type="molecule type" value="Genomic_DNA"/>
</dbReference>
<sequence length="123" mass="12205">PLVLGPRHYSPAVTPSLSSLNMDSPTAATGAAPHTAPESPVSRRVQLAEILNPAPQPPPSAAEPDRREGQPGPLPSLDAVLVGVQSGSGGADTATDACAPASTVAPDASGPATTTAASDKWRP</sequence>
<feature type="non-terminal residue" evidence="1">
    <location>
        <position position="1"/>
    </location>
</feature>